<dbReference type="InterPro" id="IPR036390">
    <property type="entry name" value="WH_DNA-bd_sf"/>
</dbReference>
<reference evidence="2 3" key="1">
    <citation type="journal article" date="2016" name="Nat. Microbiol.">
        <title>The Mouse Intestinal Bacterial Collection (miBC) provides host-specific insight into cultured diversity and functional potential of the gut microbiota.</title>
        <authorList>
            <person name="Lagkouvardos I."/>
            <person name="Pukall R."/>
            <person name="Abt B."/>
            <person name="Foesel B.U."/>
            <person name="Meier-Kolthoff J.P."/>
            <person name="Kumar N."/>
            <person name="Bresciani A."/>
            <person name="Martinez I."/>
            <person name="Just S."/>
            <person name="Ziegler C."/>
            <person name="Brugiroux S."/>
            <person name="Garzetti D."/>
            <person name="Wenning M."/>
            <person name="Bui T.P."/>
            <person name="Wang J."/>
            <person name="Hugenholtz F."/>
            <person name="Plugge C.M."/>
            <person name="Peterson D.A."/>
            <person name="Hornef M.W."/>
            <person name="Baines J.F."/>
            <person name="Smidt H."/>
            <person name="Walter J."/>
            <person name="Kristiansen K."/>
            <person name="Nielsen H.B."/>
            <person name="Haller D."/>
            <person name="Overmann J."/>
            <person name="Stecher B."/>
            <person name="Clavel T."/>
        </authorList>
    </citation>
    <scope>NUCLEOTIDE SEQUENCE [LARGE SCALE GENOMIC DNA]</scope>
    <source>
        <strain evidence="2 3">DSM 28560</strain>
    </source>
</reference>
<dbReference type="PANTHER" id="PTHR33169">
    <property type="entry name" value="PADR-FAMILY TRANSCRIPTIONAL REGULATOR"/>
    <property type="match status" value="1"/>
</dbReference>
<sequence>MDKSQLMKGILEGCILKIIDKSETYGYEIVVKLQENGFQDVREGTLYPLLLRLEKKKLISATYKPSPLGPNRKYYVLTRDGRDYLDSFLKSWKEICISVNQIFYIENMKEERI</sequence>
<evidence type="ECO:0000313" key="2">
    <source>
        <dbReference type="EMBL" id="TDA21294.1"/>
    </source>
</evidence>
<dbReference type="SUPFAM" id="SSF46785">
    <property type="entry name" value="Winged helix' DNA-binding domain"/>
    <property type="match status" value="1"/>
</dbReference>
<dbReference type="InterPro" id="IPR005149">
    <property type="entry name" value="Tscrpt_reg_PadR_N"/>
</dbReference>
<dbReference type="Proteomes" id="UP000295710">
    <property type="component" value="Unassembled WGS sequence"/>
</dbReference>
<accession>A0A4R4FCK0</accession>
<dbReference type="EMBL" id="SMMX01000009">
    <property type="protein sequence ID" value="TDA21294.1"/>
    <property type="molecule type" value="Genomic_DNA"/>
</dbReference>
<dbReference type="RefSeq" id="WP_132278105.1">
    <property type="nucleotide sequence ID" value="NZ_JAOBST010000026.1"/>
</dbReference>
<dbReference type="PANTHER" id="PTHR33169:SF14">
    <property type="entry name" value="TRANSCRIPTIONAL REGULATOR RV3488"/>
    <property type="match status" value="1"/>
</dbReference>
<feature type="domain" description="Transcription regulator PadR N-terminal" evidence="1">
    <location>
        <begin position="15"/>
        <end position="86"/>
    </location>
</feature>
<gene>
    <name evidence="2" type="ORF">E1963_11485</name>
</gene>
<comment type="caution">
    <text evidence="2">The sequence shown here is derived from an EMBL/GenBank/DDBJ whole genome shotgun (WGS) entry which is preliminary data.</text>
</comment>
<dbReference type="AlphaFoldDB" id="A0A4R4FCK0"/>
<dbReference type="Pfam" id="PF03551">
    <property type="entry name" value="PadR"/>
    <property type="match status" value="1"/>
</dbReference>
<dbReference type="InterPro" id="IPR036388">
    <property type="entry name" value="WH-like_DNA-bd_sf"/>
</dbReference>
<keyword evidence="3" id="KW-1185">Reference proteome</keyword>
<dbReference type="Gene3D" id="1.10.10.10">
    <property type="entry name" value="Winged helix-like DNA-binding domain superfamily/Winged helix DNA-binding domain"/>
    <property type="match status" value="1"/>
</dbReference>
<dbReference type="InterPro" id="IPR052509">
    <property type="entry name" value="Metal_resp_DNA-bind_regulator"/>
</dbReference>
<organism evidence="2 3">
    <name type="scientific">Extibacter muris</name>
    <dbReference type="NCBI Taxonomy" id="1796622"/>
    <lineage>
        <taxon>Bacteria</taxon>
        <taxon>Bacillati</taxon>
        <taxon>Bacillota</taxon>
        <taxon>Clostridia</taxon>
        <taxon>Lachnospirales</taxon>
        <taxon>Lachnospiraceae</taxon>
        <taxon>Extibacter</taxon>
    </lineage>
</organism>
<protein>
    <submittedName>
        <fullName evidence="2">PadR family transcriptional regulator</fullName>
    </submittedName>
</protein>
<proteinExistence type="predicted"/>
<evidence type="ECO:0000313" key="3">
    <source>
        <dbReference type="Proteomes" id="UP000295710"/>
    </source>
</evidence>
<name>A0A4R4FCK0_9FIRM</name>
<evidence type="ECO:0000259" key="1">
    <source>
        <dbReference type="Pfam" id="PF03551"/>
    </source>
</evidence>